<evidence type="ECO:0000256" key="4">
    <source>
        <dbReference type="ARBA" id="ARBA00038314"/>
    </source>
</evidence>
<keyword evidence="3" id="KW-0949">S-adenosyl-L-methionine</keyword>
<gene>
    <name evidence="5" type="ORF">SCP_0110390</name>
</gene>
<dbReference type="InterPro" id="IPR051654">
    <property type="entry name" value="Meroterpenoid_MTases"/>
</dbReference>
<evidence type="ECO:0000256" key="3">
    <source>
        <dbReference type="ARBA" id="ARBA00022691"/>
    </source>
</evidence>
<dbReference type="STRING" id="139825.A0A401G7L1"/>
<keyword evidence="2 5" id="KW-0808">Transferase</keyword>
<name>A0A401G7L1_9APHY</name>
<dbReference type="AlphaFoldDB" id="A0A401G7L1"/>
<dbReference type="EMBL" id="BFAD01000001">
    <property type="protein sequence ID" value="GBE78156.1"/>
    <property type="molecule type" value="Genomic_DNA"/>
</dbReference>
<dbReference type="SUPFAM" id="SSF53335">
    <property type="entry name" value="S-adenosyl-L-methionine-dependent methyltransferases"/>
    <property type="match status" value="1"/>
</dbReference>
<dbReference type="GeneID" id="38775073"/>
<dbReference type="Proteomes" id="UP000287166">
    <property type="component" value="Unassembled WGS sequence"/>
</dbReference>
<dbReference type="PANTHER" id="PTHR35897:SF1">
    <property type="entry name" value="METHYLTRANSFERASE AUSD"/>
    <property type="match status" value="1"/>
</dbReference>
<evidence type="ECO:0000256" key="2">
    <source>
        <dbReference type="ARBA" id="ARBA00022679"/>
    </source>
</evidence>
<dbReference type="InterPro" id="IPR029063">
    <property type="entry name" value="SAM-dependent_MTases_sf"/>
</dbReference>
<evidence type="ECO:0000256" key="1">
    <source>
        <dbReference type="ARBA" id="ARBA00005179"/>
    </source>
</evidence>
<comment type="caution">
    <text evidence="5">The sequence shown here is derived from an EMBL/GenBank/DDBJ whole genome shotgun (WGS) entry which is preliminary data.</text>
</comment>
<evidence type="ECO:0000313" key="6">
    <source>
        <dbReference type="Proteomes" id="UP000287166"/>
    </source>
</evidence>
<reference evidence="5 6" key="1">
    <citation type="journal article" date="2018" name="Sci. Rep.">
        <title>Genome sequence of the cauliflower mushroom Sparassis crispa (Hanabiratake) and its association with beneficial usage.</title>
        <authorList>
            <person name="Kiyama R."/>
            <person name="Furutani Y."/>
            <person name="Kawaguchi K."/>
            <person name="Nakanishi T."/>
        </authorList>
    </citation>
    <scope>NUCLEOTIDE SEQUENCE [LARGE SCALE GENOMIC DNA]</scope>
</reference>
<evidence type="ECO:0000313" key="5">
    <source>
        <dbReference type="EMBL" id="GBE78156.1"/>
    </source>
</evidence>
<dbReference type="GO" id="GO:0032259">
    <property type="term" value="P:methylation"/>
    <property type="evidence" value="ECO:0007669"/>
    <property type="project" value="UniProtKB-KW"/>
</dbReference>
<comment type="similarity">
    <text evidence="4">Belongs to the class I-like SAM-binding methyltransferase superfamily.</text>
</comment>
<protein>
    <submittedName>
        <fullName evidence="5">Methyltransferase ausD</fullName>
    </submittedName>
</protein>
<proteinExistence type="inferred from homology"/>
<dbReference type="PANTHER" id="PTHR35897">
    <property type="entry name" value="METHYLTRANSFERASE AUSD"/>
    <property type="match status" value="1"/>
</dbReference>
<organism evidence="5 6">
    <name type="scientific">Sparassis crispa</name>
    <dbReference type="NCBI Taxonomy" id="139825"/>
    <lineage>
        <taxon>Eukaryota</taxon>
        <taxon>Fungi</taxon>
        <taxon>Dikarya</taxon>
        <taxon>Basidiomycota</taxon>
        <taxon>Agaricomycotina</taxon>
        <taxon>Agaricomycetes</taxon>
        <taxon>Polyporales</taxon>
        <taxon>Sparassidaceae</taxon>
        <taxon>Sparassis</taxon>
    </lineage>
</organism>
<dbReference type="Gene3D" id="3.40.50.150">
    <property type="entry name" value="Vaccinia Virus protein VP39"/>
    <property type="match status" value="1"/>
</dbReference>
<dbReference type="OrthoDB" id="2094832at2759"/>
<dbReference type="GO" id="GO:0008168">
    <property type="term" value="F:methyltransferase activity"/>
    <property type="evidence" value="ECO:0007669"/>
    <property type="project" value="UniProtKB-KW"/>
</dbReference>
<dbReference type="InParanoid" id="A0A401G7L1"/>
<dbReference type="RefSeq" id="XP_027609069.1">
    <property type="nucleotide sequence ID" value="XM_027753268.1"/>
</dbReference>
<comment type="pathway">
    <text evidence="1">Secondary metabolite biosynthesis.</text>
</comment>
<sequence length="294" mass="33043">MSANKDVVPEDLYSLDDEEFTFFTSQTGIHDKDELKEHVLKVQAEAYAVHPYPCILRFVFIKLEISRLPAYEQFLKLGRERPGAIYLDVGCCFGNDVRKAVVDGFPVQNAVASDIVPEFWDLGHKLFKSSPETFPVPFLPGDAFDPEFLTPVAPFYSPPDTPVPTLSSLKNLSPLVGHVSAIHGSLFFHLFDEPGQLQLARSLAGLLSPEPGSMIFGVHGGMPQKGQKKETVLPHERGSMFCHSPESWTELWDGQVFKKGSIKVETKLVELTRDEMLPSEGERFWMLYWSVTRL</sequence>
<accession>A0A401G7L1</accession>
<keyword evidence="6" id="KW-1185">Reference proteome</keyword>
<keyword evidence="5" id="KW-0489">Methyltransferase</keyword>